<name>A0A0E9ULJ1_ANGAN</name>
<sequence length="14" mass="1751">MHRLNKLVFITHEL</sequence>
<accession>A0A0E9ULJ1</accession>
<proteinExistence type="predicted"/>
<organism evidence="1">
    <name type="scientific">Anguilla anguilla</name>
    <name type="common">European freshwater eel</name>
    <name type="synonym">Muraena anguilla</name>
    <dbReference type="NCBI Taxonomy" id="7936"/>
    <lineage>
        <taxon>Eukaryota</taxon>
        <taxon>Metazoa</taxon>
        <taxon>Chordata</taxon>
        <taxon>Craniata</taxon>
        <taxon>Vertebrata</taxon>
        <taxon>Euteleostomi</taxon>
        <taxon>Actinopterygii</taxon>
        <taxon>Neopterygii</taxon>
        <taxon>Teleostei</taxon>
        <taxon>Anguilliformes</taxon>
        <taxon>Anguillidae</taxon>
        <taxon>Anguilla</taxon>
    </lineage>
</organism>
<dbReference type="EMBL" id="GBXM01041910">
    <property type="protein sequence ID" value="JAH66667.1"/>
    <property type="molecule type" value="Transcribed_RNA"/>
</dbReference>
<reference evidence="1" key="2">
    <citation type="journal article" date="2015" name="Fish Shellfish Immunol.">
        <title>Early steps in the European eel (Anguilla anguilla)-Vibrio vulnificus interaction in the gills: Role of the RtxA13 toxin.</title>
        <authorList>
            <person name="Callol A."/>
            <person name="Pajuelo D."/>
            <person name="Ebbesson L."/>
            <person name="Teles M."/>
            <person name="MacKenzie S."/>
            <person name="Amaro C."/>
        </authorList>
    </citation>
    <scope>NUCLEOTIDE SEQUENCE</scope>
</reference>
<protein>
    <submittedName>
        <fullName evidence="1">Uncharacterized protein</fullName>
    </submittedName>
</protein>
<reference evidence="1" key="1">
    <citation type="submission" date="2014-11" db="EMBL/GenBank/DDBJ databases">
        <authorList>
            <person name="Amaro Gonzalez C."/>
        </authorList>
    </citation>
    <scope>NUCLEOTIDE SEQUENCE</scope>
</reference>
<evidence type="ECO:0000313" key="1">
    <source>
        <dbReference type="EMBL" id="JAH66667.1"/>
    </source>
</evidence>